<dbReference type="GO" id="GO:0005886">
    <property type="term" value="C:plasma membrane"/>
    <property type="evidence" value="ECO:0007669"/>
    <property type="project" value="TreeGrafter"/>
</dbReference>
<evidence type="ECO:0000256" key="1">
    <source>
        <dbReference type="ARBA" id="ARBA00004141"/>
    </source>
</evidence>
<dbReference type="PANTHER" id="PTHR43359">
    <property type="entry name" value="FORMATE HYDROGENLYASE SUBUNIT 4"/>
    <property type="match status" value="1"/>
</dbReference>
<feature type="transmembrane region" description="Helical" evidence="5">
    <location>
        <begin position="56"/>
        <end position="76"/>
    </location>
</feature>
<dbReference type="Pfam" id="PF00146">
    <property type="entry name" value="NADHdh"/>
    <property type="match status" value="1"/>
</dbReference>
<feature type="transmembrane region" description="Helical" evidence="5">
    <location>
        <begin position="88"/>
        <end position="110"/>
    </location>
</feature>
<dbReference type="PROSITE" id="PS00668">
    <property type="entry name" value="COMPLEX1_ND1_2"/>
    <property type="match status" value="1"/>
</dbReference>
<evidence type="ECO:0000256" key="3">
    <source>
        <dbReference type="ARBA" id="ARBA00022989"/>
    </source>
</evidence>
<dbReference type="InterPro" id="IPR052561">
    <property type="entry name" value="ComplexI_Subunit1"/>
</dbReference>
<organism evidence="6">
    <name type="scientific">marine sediment metagenome</name>
    <dbReference type="NCBI Taxonomy" id="412755"/>
    <lineage>
        <taxon>unclassified sequences</taxon>
        <taxon>metagenomes</taxon>
        <taxon>ecological metagenomes</taxon>
    </lineage>
</organism>
<keyword evidence="3 5" id="KW-1133">Transmembrane helix</keyword>
<comment type="subcellular location">
    <subcellularLocation>
        <location evidence="1">Membrane</location>
        <topology evidence="1">Multi-pass membrane protein</topology>
    </subcellularLocation>
</comment>
<dbReference type="EMBL" id="BARS01026587">
    <property type="protein sequence ID" value="GAG02262.1"/>
    <property type="molecule type" value="Genomic_DNA"/>
</dbReference>
<reference evidence="6" key="1">
    <citation type="journal article" date="2014" name="Front. Microbiol.">
        <title>High frequency of phylogenetically diverse reductive dehalogenase-homologous genes in deep subseafloor sedimentary metagenomes.</title>
        <authorList>
            <person name="Kawai M."/>
            <person name="Futagami T."/>
            <person name="Toyoda A."/>
            <person name="Takaki Y."/>
            <person name="Nishi S."/>
            <person name="Hori S."/>
            <person name="Arai W."/>
            <person name="Tsubouchi T."/>
            <person name="Morono Y."/>
            <person name="Uchiyama I."/>
            <person name="Ito T."/>
            <person name="Fujiyama A."/>
            <person name="Inagaki F."/>
            <person name="Takami H."/>
        </authorList>
    </citation>
    <scope>NUCLEOTIDE SEQUENCE</scope>
    <source>
        <strain evidence="6">Expedition CK06-06</strain>
    </source>
</reference>
<sequence>SPFDLAEAECEIMSGVYVEYSGPSLACWLMARAMLLALMPLLLICLFWGGLYTGAWWGYLTFAGKYVLLVALVTVIRNTNPRLRIDQTVRLFWFVLAPLAAVALVLAVIAQRREGLSWL</sequence>
<name>X0USP7_9ZZZZ</name>
<evidence type="ECO:0000313" key="6">
    <source>
        <dbReference type="EMBL" id="GAG02262.1"/>
    </source>
</evidence>
<keyword evidence="4 5" id="KW-0472">Membrane</keyword>
<proteinExistence type="predicted"/>
<dbReference type="AlphaFoldDB" id="X0USP7"/>
<feature type="non-terminal residue" evidence="6">
    <location>
        <position position="1"/>
    </location>
</feature>
<evidence type="ECO:0008006" key="7">
    <source>
        <dbReference type="Google" id="ProtNLM"/>
    </source>
</evidence>
<feature type="transmembrane region" description="Helical" evidence="5">
    <location>
        <begin position="29"/>
        <end position="50"/>
    </location>
</feature>
<accession>X0USP7</accession>
<evidence type="ECO:0000256" key="5">
    <source>
        <dbReference type="SAM" id="Phobius"/>
    </source>
</evidence>
<gene>
    <name evidence="6" type="ORF">S01H1_41887</name>
</gene>
<comment type="caution">
    <text evidence="6">The sequence shown here is derived from an EMBL/GenBank/DDBJ whole genome shotgun (WGS) entry which is preliminary data.</text>
</comment>
<keyword evidence="2 5" id="KW-0812">Transmembrane</keyword>
<protein>
    <recommendedName>
        <fullName evidence="7">NADH-quinone oxidoreductase subunit H</fullName>
    </recommendedName>
</protein>
<dbReference type="PANTHER" id="PTHR43359:SF1">
    <property type="entry name" value="FORMATE HYDROGENLYASE SUBUNIT 4-RELATED"/>
    <property type="match status" value="1"/>
</dbReference>
<dbReference type="InterPro" id="IPR001694">
    <property type="entry name" value="NADH_UbQ_OxRdtase_su1/FPO"/>
</dbReference>
<evidence type="ECO:0000256" key="4">
    <source>
        <dbReference type="ARBA" id="ARBA00023136"/>
    </source>
</evidence>
<evidence type="ECO:0000256" key="2">
    <source>
        <dbReference type="ARBA" id="ARBA00022692"/>
    </source>
</evidence>
<dbReference type="InterPro" id="IPR018086">
    <property type="entry name" value="NADH_UbQ_OxRdtase_su1_CS"/>
</dbReference>